<name>A0AAV1RR06_9ROSI</name>
<accession>A0AAV1RR06</accession>
<dbReference type="EMBL" id="CAWUPB010001116">
    <property type="protein sequence ID" value="CAK7338478.1"/>
    <property type="molecule type" value="Genomic_DNA"/>
</dbReference>
<evidence type="ECO:0000313" key="1">
    <source>
        <dbReference type="EMBL" id="CAK7338478.1"/>
    </source>
</evidence>
<reference evidence="1 2" key="1">
    <citation type="submission" date="2024-01" db="EMBL/GenBank/DDBJ databases">
        <authorList>
            <person name="Waweru B."/>
        </authorList>
    </citation>
    <scope>NUCLEOTIDE SEQUENCE [LARGE SCALE GENOMIC DNA]</scope>
</reference>
<dbReference type="AlphaFoldDB" id="A0AAV1RR06"/>
<evidence type="ECO:0000313" key="2">
    <source>
        <dbReference type="Proteomes" id="UP001314170"/>
    </source>
</evidence>
<keyword evidence="2" id="KW-1185">Reference proteome</keyword>
<proteinExistence type="predicted"/>
<dbReference type="Proteomes" id="UP001314170">
    <property type="component" value="Unassembled WGS sequence"/>
</dbReference>
<organism evidence="1 2">
    <name type="scientific">Dovyalis caffra</name>
    <dbReference type="NCBI Taxonomy" id="77055"/>
    <lineage>
        <taxon>Eukaryota</taxon>
        <taxon>Viridiplantae</taxon>
        <taxon>Streptophyta</taxon>
        <taxon>Embryophyta</taxon>
        <taxon>Tracheophyta</taxon>
        <taxon>Spermatophyta</taxon>
        <taxon>Magnoliopsida</taxon>
        <taxon>eudicotyledons</taxon>
        <taxon>Gunneridae</taxon>
        <taxon>Pentapetalae</taxon>
        <taxon>rosids</taxon>
        <taxon>fabids</taxon>
        <taxon>Malpighiales</taxon>
        <taxon>Salicaceae</taxon>
        <taxon>Flacourtieae</taxon>
        <taxon>Dovyalis</taxon>
    </lineage>
</organism>
<gene>
    <name evidence="1" type="ORF">DCAF_LOCUS13526</name>
</gene>
<comment type="caution">
    <text evidence="1">The sequence shown here is derived from an EMBL/GenBank/DDBJ whole genome shotgun (WGS) entry which is preliminary data.</text>
</comment>
<sequence length="142" mass="15636">MSLSHSKIEMIFLKAQVRYNSGFLIDRAIDLVVTGIFSCLRSKDKTTIVPLILVEMYKGLSGCACGITNIPFFMGHHANVAGLATREHLEKALPQAAIECGEEEAFFSQHLVPKGDIPRTVLLKPRVISFSAHDVLLQGAER</sequence>
<protein>
    <submittedName>
        <fullName evidence="1">Uncharacterized protein</fullName>
    </submittedName>
</protein>